<protein>
    <submittedName>
        <fullName evidence="2">Uncharacterized protein</fullName>
    </submittedName>
</protein>
<feature type="compositionally biased region" description="Low complexity" evidence="1">
    <location>
        <begin position="66"/>
        <end position="96"/>
    </location>
</feature>
<dbReference type="RefSeq" id="XP_066692387.1">
    <property type="nucleotide sequence ID" value="XM_066851298.1"/>
</dbReference>
<keyword evidence="3" id="KW-1185">Reference proteome</keyword>
<evidence type="ECO:0000313" key="2">
    <source>
        <dbReference type="EMBL" id="KAK7936638.1"/>
    </source>
</evidence>
<dbReference type="GeneID" id="92084360"/>
<dbReference type="EMBL" id="JAQQWE010000011">
    <property type="protein sequence ID" value="KAK7936638.1"/>
    <property type="molecule type" value="Genomic_DNA"/>
</dbReference>
<accession>A0ABR1PSJ6</accession>
<name>A0ABR1PSJ6_9PEZI</name>
<proteinExistence type="predicted"/>
<dbReference type="Proteomes" id="UP001391051">
    <property type="component" value="Unassembled WGS sequence"/>
</dbReference>
<comment type="caution">
    <text evidence="2">The sequence shown here is derived from an EMBL/GenBank/DDBJ whole genome shotgun (WGS) entry which is preliminary data.</text>
</comment>
<feature type="region of interest" description="Disordered" evidence="1">
    <location>
        <begin position="66"/>
        <end position="100"/>
    </location>
</feature>
<evidence type="ECO:0000256" key="1">
    <source>
        <dbReference type="SAM" id="MobiDB-lite"/>
    </source>
</evidence>
<organism evidence="2 3">
    <name type="scientific">Apiospora aurea</name>
    <dbReference type="NCBI Taxonomy" id="335848"/>
    <lineage>
        <taxon>Eukaryota</taxon>
        <taxon>Fungi</taxon>
        <taxon>Dikarya</taxon>
        <taxon>Ascomycota</taxon>
        <taxon>Pezizomycotina</taxon>
        <taxon>Sordariomycetes</taxon>
        <taxon>Xylariomycetidae</taxon>
        <taxon>Amphisphaeriales</taxon>
        <taxon>Apiosporaceae</taxon>
        <taxon>Apiospora</taxon>
    </lineage>
</organism>
<reference evidence="2 3" key="1">
    <citation type="submission" date="2023-01" db="EMBL/GenBank/DDBJ databases">
        <title>Analysis of 21 Apiospora genomes using comparative genomics revels a genus with tremendous synthesis potential of carbohydrate active enzymes and secondary metabolites.</title>
        <authorList>
            <person name="Sorensen T."/>
        </authorList>
    </citation>
    <scope>NUCLEOTIDE SEQUENCE [LARGE SCALE GENOMIC DNA]</scope>
    <source>
        <strain evidence="2 3">CBS 24483</strain>
    </source>
</reference>
<sequence length="303" mass="31980">MPLRTLYQPWAPALAAALGGRRARGVQRRLAGRVGILGCGPLRVARVGLGLHRRLFRLARRVAAPGAPRARPAGRPRAWCRPASRSGTRASRSGTPASLPPRGGGVIRVVDLVDADHLADALAHYVLAALGADDALLGGLVEAADGAGRDLAELHALGVAVDPLVHVALAVAAAAVLDRVARADGEALALGAVVPFHGGGGGHGTEEAREGPCCRRLHFDKANRGIRARTNFRSHNVVARVPKPNLRLQSSVASIRCPPRKAGHLHLNWAYSKYELSPKVKLNYITPIPWSSGRAILNQDPGF</sequence>
<gene>
    <name evidence="2" type="ORF">PG986_015076</name>
</gene>
<evidence type="ECO:0000313" key="3">
    <source>
        <dbReference type="Proteomes" id="UP001391051"/>
    </source>
</evidence>